<gene>
    <name evidence="1" type="ORF">KKP3000_000085</name>
</gene>
<dbReference type="RefSeq" id="WP_275473928.1">
    <property type="nucleotide sequence ID" value="NZ_CP162940.1"/>
</dbReference>
<evidence type="ECO:0000313" key="1">
    <source>
        <dbReference type="EMBL" id="MFB5191314.1"/>
    </source>
</evidence>
<comment type="caution">
    <text evidence="1">The sequence shown here is derived from an EMBL/GenBank/DDBJ whole genome shotgun (WGS) entry which is preliminary data.</text>
</comment>
<keyword evidence="2" id="KW-1185">Reference proteome</keyword>
<evidence type="ECO:0000313" key="2">
    <source>
        <dbReference type="Proteomes" id="UP001579974"/>
    </source>
</evidence>
<reference evidence="1 2" key="1">
    <citation type="journal article" date="2024" name="Int. J. Mol. Sci.">
        <title>Exploration of Alicyclobacillus spp. Genome in Search of Antibiotic Resistance.</title>
        <authorList>
            <person name="Bucka-Kolendo J."/>
            <person name="Kiousi D.E."/>
            <person name="Dekowska A."/>
            <person name="Mikolajczuk-Szczyrba A."/>
            <person name="Karadedos D.M."/>
            <person name="Michael P."/>
            <person name="Galanis A."/>
            <person name="Sokolowska B."/>
        </authorList>
    </citation>
    <scope>NUCLEOTIDE SEQUENCE [LARGE SCALE GENOMIC DNA]</scope>
    <source>
        <strain evidence="1 2">KKP 3000</strain>
    </source>
</reference>
<name>A0ABV5AGE5_9BACL</name>
<proteinExistence type="predicted"/>
<accession>A0ABV5AGE5</accession>
<dbReference type="EMBL" id="JBDXSU010000010">
    <property type="protein sequence ID" value="MFB5191314.1"/>
    <property type="molecule type" value="Genomic_DNA"/>
</dbReference>
<organism evidence="1 2">
    <name type="scientific">Alicyclobacillus fastidiosus</name>
    <dbReference type="NCBI Taxonomy" id="392011"/>
    <lineage>
        <taxon>Bacteria</taxon>
        <taxon>Bacillati</taxon>
        <taxon>Bacillota</taxon>
        <taxon>Bacilli</taxon>
        <taxon>Bacillales</taxon>
        <taxon>Alicyclobacillaceae</taxon>
        <taxon>Alicyclobacillus</taxon>
    </lineage>
</organism>
<sequence length="158" mass="17877">MRQALTEIIDPRSSERQTKYLVEVQREFQELKRSLQALCGVFLLYRMKTVSDESPLVLALKETQRWLAEAFEHLGSLESAEVDPAVHQRLIGACRVLQTAQQELVSLVERRLLQAYPSEIDNVLMRLQQAYAGLKDCALSSPSFEIVSLSCSCACAHH</sequence>
<dbReference type="Proteomes" id="UP001579974">
    <property type="component" value="Unassembled WGS sequence"/>
</dbReference>
<protein>
    <submittedName>
        <fullName evidence="1">Uncharacterized protein</fullName>
    </submittedName>
</protein>